<keyword evidence="2" id="KW-1185">Reference proteome</keyword>
<dbReference type="EMBL" id="CM046389">
    <property type="protein sequence ID" value="KAI8568960.1"/>
    <property type="molecule type" value="Genomic_DNA"/>
</dbReference>
<dbReference type="Proteomes" id="UP001062846">
    <property type="component" value="Chromosome 2"/>
</dbReference>
<evidence type="ECO:0000313" key="2">
    <source>
        <dbReference type="Proteomes" id="UP001062846"/>
    </source>
</evidence>
<evidence type="ECO:0000313" key="1">
    <source>
        <dbReference type="EMBL" id="KAI8568960.1"/>
    </source>
</evidence>
<name>A0ACC0PTZ3_RHOML</name>
<protein>
    <submittedName>
        <fullName evidence="1">Uncharacterized protein</fullName>
    </submittedName>
</protein>
<organism evidence="1 2">
    <name type="scientific">Rhododendron molle</name>
    <name type="common">Chinese azalea</name>
    <name type="synonym">Azalea mollis</name>
    <dbReference type="NCBI Taxonomy" id="49168"/>
    <lineage>
        <taxon>Eukaryota</taxon>
        <taxon>Viridiplantae</taxon>
        <taxon>Streptophyta</taxon>
        <taxon>Embryophyta</taxon>
        <taxon>Tracheophyta</taxon>
        <taxon>Spermatophyta</taxon>
        <taxon>Magnoliopsida</taxon>
        <taxon>eudicotyledons</taxon>
        <taxon>Gunneridae</taxon>
        <taxon>Pentapetalae</taxon>
        <taxon>asterids</taxon>
        <taxon>Ericales</taxon>
        <taxon>Ericaceae</taxon>
        <taxon>Ericoideae</taxon>
        <taxon>Rhodoreae</taxon>
        <taxon>Rhododendron</taxon>
    </lineage>
</organism>
<accession>A0ACC0PTZ3</accession>
<comment type="caution">
    <text evidence="1">The sequence shown here is derived from an EMBL/GenBank/DDBJ whole genome shotgun (WGS) entry which is preliminary data.</text>
</comment>
<proteinExistence type="predicted"/>
<gene>
    <name evidence="1" type="ORF">RHMOL_Rhmol02G0241500</name>
</gene>
<reference evidence="1" key="1">
    <citation type="submission" date="2022-02" db="EMBL/GenBank/DDBJ databases">
        <title>Plant Genome Project.</title>
        <authorList>
            <person name="Zhang R.-G."/>
        </authorList>
    </citation>
    <scope>NUCLEOTIDE SEQUENCE</scope>
    <source>
        <strain evidence="1">AT1</strain>
    </source>
</reference>
<sequence length="205" mass="23061">MATPNGSHEIELAATTPNGRREIATPQTNPNAGNELNWKKLSEYDTIVQNLSGRIISLQKSAFTLANYYFVSQAVVFTALSSNSSLVCRDVWFPLFLSLLPGALNLFAFFKIGQEYIETMISQEEYKQLRADHQVVMSGQIPDRTQDPNAENTRIVKKEKNERLLYRCMYAFGFLAVVVAVGSLWMLCGESIIVKHNTKCVKLCI</sequence>